<dbReference type="Gene3D" id="3.40.50.300">
    <property type="entry name" value="P-loop containing nucleotide triphosphate hydrolases"/>
    <property type="match status" value="2"/>
</dbReference>
<protein>
    <submittedName>
        <fullName evidence="6">ATP-dependent helicase Lhr and Lhr-like helicase</fullName>
    </submittedName>
</protein>
<dbReference type="GO" id="GO:0004386">
    <property type="term" value="F:helicase activity"/>
    <property type="evidence" value="ECO:0007669"/>
    <property type="project" value="UniProtKB-KW"/>
</dbReference>
<dbReference type="InterPro" id="IPR052511">
    <property type="entry name" value="ATP-dep_Helicase"/>
</dbReference>
<keyword evidence="6" id="KW-0347">Helicase</keyword>
<dbReference type="SMART" id="SM00490">
    <property type="entry name" value="HELICc"/>
    <property type="match status" value="1"/>
</dbReference>
<dbReference type="InterPro" id="IPR001650">
    <property type="entry name" value="Helicase_C-like"/>
</dbReference>
<dbReference type="PROSITE" id="PS51192">
    <property type="entry name" value="HELICASE_ATP_BIND_1"/>
    <property type="match status" value="1"/>
</dbReference>
<dbReference type="PROSITE" id="PS51194">
    <property type="entry name" value="HELICASE_CTER"/>
    <property type="match status" value="1"/>
</dbReference>
<dbReference type="NCBIfam" id="TIGR00573">
    <property type="entry name" value="dnaq"/>
    <property type="match status" value="1"/>
</dbReference>
<dbReference type="CDD" id="cd06127">
    <property type="entry name" value="DEDDh"/>
    <property type="match status" value="1"/>
</dbReference>
<keyword evidence="1" id="KW-0547">Nucleotide-binding</keyword>
<dbReference type="SMART" id="SM00487">
    <property type="entry name" value="DEXDc"/>
    <property type="match status" value="1"/>
</dbReference>
<evidence type="ECO:0000256" key="1">
    <source>
        <dbReference type="ARBA" id="ARBA00022741"/>
    </source>
</evidence>
<feature type="domain" description="Helicase ATP-binding" evidence="4">
    <location>
        <begin position="46"/>
        <end position="230"/>
    </location>
</feature>
<dbReference type="InterPro" id="IPR006054">
    <property type="entry name" value="DnaQ"/>
</dbReference>
<reference evidence="6 7" key="1">
    <citation type="submission" date="2016-10" db="EMBL/GenBank/DDBJ databases">
        <authorList>
            <person name="de Groot N.N."/>
        </authorList>
    </citation>
    <scope>NUCLEOTIDE SEQUENCE [LARGE SCALE GENOMIC DNA]</scope>
    <source>
        <strain evidence="6 7">DSM 20117</strain>
    </source>
</reference>
<accession>A0A1H1HX96</accession>
<dbReference type="InterPro" id="IPR011545">
    <property type="entry name" value="DEAD/DEAH_box_helicase_dom"/>
</dbReference>
<dbReference type="EMBL" id="FNKH01000003">
    <property type="protein sequence ID" value="SDR30072.1"/>
    <property type="molecule type" value="Genomic_DNA"/>
</dbReference>
<dbReference type="InterPro" id="IPR036397">
    <property type="entry name" value="RNaseH_sf"/>
</dbReference>
<dbReference type="GO" id="GO:0016887">
    <property type="term" value="F:ATP hydrolysis activity"/>
    <property type="evidence" value="ECO:0007669"/>
    <property type="project" value="TreeGrafter"/>
</dbReference>
<dbReference type="InterPro" id="IPR012337">
    <property type="entry name" value="RNaseH-like_sf"/>
</dbReference>
<dbReference type="Gene3D" id="3.30.420.10">
    <property type="entry name" value="Ribonuclease H-like superfamily/Ribonuclease H"/>
    <property type="match status" value="1"/>
</dbReference>
<keyword evidence="3" id="KW-0067">ATP-binding</keyword>
<evidence type="ECO:0000313" key="6">
    <source>
        <dbReference type="EMBL" id="SDR30072.1"/>
    </source>
</evidence>
<dbReference type="SUPFAM" id="SSF53098">
    <property type="entry name" value="Ribonuclease H-like"/>
    <property type="match status" value="1"/>
</dbReference>
<dbReference type="InterPro" id="IPR013520">
    <property type="entry name" value="Ribonucl_H"/>
</dbReference>
<dbReference type="GO" id="GO:0003887">
    <property type="term" value="F:DNA-directed DNA polymerase activity"/>
    <property type="evidence" value="ECO:0007669"/>
    <property type="project" value="InterPro"/>
</dbReference>
<keyword evidence="2" id="KW-0540">Nuclease</keyword>
<dbReference type="InterPro" id="IPR027417">
    <property type="entry name" value="P-loop_NTPase"/>
</dbReference>
<evidence type="ECO:0000259" key="4">
    <source>
        <dbReference type="PROSITE" id="PS51192"/>
    </source>
</evidence>
<dbReference type="FunFam" id="3.30.420.10:FF:000045">
    <property type="entry name" value="3'-5' exonuclease DinG"/>
    <property type="match status" value="1"/>
</dbReference>
<evidence type="ECO:0000256" key="3">
    <source>
        <dbReference type="ARBA" id="ARBA00022840"/>
    </source>
</evidence>
<dbReference type="PANTHER" id="PTHR47962">
    <property type="entry name" value="ATP-DEPENDENT HELICASE LHR-RELATED-RELATED"/>
    <property type="match status" value="1"/>
</dbReference>
<dbReference type="SUPFAM" id="SSF52540">
    <property type="entry name" value="P-loop containing nucleoside triphosphate hydrolases"/>
    <property type="match status" value="1"/>
</dbReference>
<keyword evidence="2" id="KW-0378">Hydrolase</keyword>
<name>A0A1H1HX96_9MICC</name>
<dbReference type="Pfam" id="PF00270">
    <property type="entry name" value="DEAD"/>
    <property type="match status" value="1"/>
</dbReference>
<dbReference type="AlphaFoldDB" id="A0A1H1HX96"/>
<dbReference type="STRING" id="37928.SAMN04489742_4762"/>
<dbReference type="Pfam" id="PF00929">
    <property type="entry name" value="RNase_T"/>
    <property type="match status" value="1"/>
</dbReference>
<sequence>MIFRFSNSDEVNAPATAFARLHKHIQAWIWAQKWQQLRSTQAEAVDPILRGDTDVIISAATASGKTEAAWLPILSALAQQQDNGPLPSGVKALYLSPLKALINDQYERLGSLAESINIPVHRRHGDVTGGARRALRETPDGLLLITPESLEAMFITQGTRLPGILNGLQYIVIDELHSFIGTERGAQLQSLLHRVELALRRRIPRIGLSATLADLSVAAEFLRPKQGASVHLIGEDSDDKAELRMQLRGYIGSSPDPAHAAAEEEFDAGVDKKAIAEHLFRNLRGQDNLVFANSRANVETYADLLKQISERNRVANEFFPHHGNLSKEFREDVESRLRAPGTPATAVCTSTLEMGIDIGTADTVAQIGAPGSVSALRQRLGRSGRRGGAATLRLYISEDTVDHRTPPVDQLRAQTFEVVATVELLLERWYEPPNTSGLHLSTLIQQVLSVIAQHGGATAAEIYSALCEAGPFNHVDRPMFVRLLRRLGEEDLIMQASDGTLLPGSVGERLINHYSFYSAFQSAEEYRLITSGRTLGSIPIDHPVIEGNLLIFAGRRWRVLHVDAANKVIDLAQARGGRPPAFSGGGAVIADGIRQRMRRLYEEDDVPAYLDHSAQTLLSEGRAAYKRMNLAKQPLITWGEDTILFPWAGDRIMNTLHVLLTASDLDVSLDGVALNLRKTSPQQLGSLLRQLAASETPEPSALAKNVAVKSRDKHDMYLDDDLLTLSYAASSLDVDTTWPVLRRLAEASGTHPESSAVPVPESMYFPRYDPRAEHGPVPFAVVDVETTGFSAQKNRIVEIAIVRLDAAGVIDSTWSTLVNPDQPTGPVHIHGIRPDDVVSAPRFADVLDEVAHQLAGAVVVAHNAAFDISFLTSEFERAGVQAPPWPTLCTMQLSQQFHPGQPATLADICRRHNIEAGEAHTALADATAAAQVLMAYLKRSNETADPDLLPALPFPVAPPWIPLEASDRTRPKTKQRSGQR</sequence>
<gene>
    <name evidence="6" type="ORF">SAMN04489742_4762</name>
</gene>
<dbReference type="PANTHER" id="PTHR47962:SF5">
    <property type="entry name" value="ATP-DEPENDENT HELICASE LHR-RELATED"/>
    <property type="match status" value="1"/>
</dbReference>
<evidence type="ECO:0000259" key="5">
    <source>
        <dbReference type="PROSITE" id="PS51194"/>
    </source>
</evidence>
<feature type="domain" description="Helicase C-terminal" evidence="5">
    <location>
        <begin position="275"/>
        <end position="426"/>
    </location>
</feature>
<keyword evidence="7" id="KW-1185">Reference proteome</keyword>
<dbReference type="Proteomes" id="UP000181917">
    <property type="component" value="Unassembled WGS sequence"/>
</dbReference>
<dbReference type="GO" id="GO:0006260">
    <property type="term" value="P:DNA replication"/>
    <property type="evidence" value="ECO:0007669"/>
    <property type="project" value="InterPro"/>
</dbReference>
<dbReference type="GO" id="GO:0004527">
    <property type="term" value="F:exonuclease activity"/>
    <property type="evidence" value="ECO:0007669"/>
    <property type="project" value="UniProtKB-KW"/>
</dbReference>
<dbReference type="InterPro" id="IPR014001">
    <property type="entry name" value="Helicase_ATP-bd"/>
</dbReference>
<dbReference type="SMART" id="SM00479">
    <property type="entry name" value="EXOIII"/>
    <property type="match status" value="1"/>
</dbReference>
<dbReference type="GO" id="GO:0005524">
    <property type="term" value="F:ATP binding"/>
    <property type="evidence" value="ECO:0007669"/>
    <property type="project" value="UniProtKB-KW"/>
</dbReference>
<evidence type="ECO:0000313" key="7">
    <source>
        <dbReference type="Proteomes" id="UP000181917"/>
    </source>
</evidence>
<evidence type="ECO:0000256" key="2">
    <source>
        <dbReference type="ARBA" id="ARBA00022839"/>
    </source>
</evidence>
<keyword evidence="2" id="KW-0269">Exonuclease</keyword>
<dbReference type="GO" id="GO:0003677">
    <property type="term" value="F:DNA binding"/>
    <property type="evidence" value="ECO:0007669"/>
    <property type="project" value="InterPro"/>
</dbReference>
<dbReference type="Pfam" id="PF00271">
    <property type="entry name" value="Helicase_C"/>
    <property type="match status" value="1"/>
</dbReference>
<proteinExistence type="predicted"/>
<organism evidence="6 7">
    <name type="scientific">Crystallibacter crystallopoietes</name>
    <dbReference type="NCBI Taxonomy" id="37928"/>
    <lineage>
        <taxon>Bacteria</taxon>
        <taxon>Bacillati</taxon>
        <taxon>Actinomycetota</taxon>
        <taxon>Actinomycetes</taxon>
        <taxon>Micrococcales</taxon>
        <taxon>Micrococcaceae</taxon>
        <taxon>Crystallibacter</taxon>
    </lineage>
</organism>